<evidence type="ECO:0000256" key="1">
    <source>
        <dbReference type="SAM" id="Phobius"/>
    </source>
</evidence>
<feature type="transmembrane region" description="Helical" evidence="1">
    <location>
        <begin position="43"/>
        <end position="65"/>
    </location>
</feature>
<keyword evidence="3" id="KW-1185">Reference proteome</keyword>
<dbReference type="EMBL" id="BTGU01000028">
    <property type="protein sequence ID" value="GMN48620.1"/>
    <property type="molecule type" value="Genomic_DNA"/>
</dbReference>
<evidence type="ECO:0000313" key="2">
    <source>
        <dbReference type="EMBL" id="GMN48620.1"/>
    </source>
</evidence>
<comment type="caution">
    <text evidence="2">The sequence shown here is derived from an EMBL/GenBank/DDBJ whole genome shotgun (WGS) entry which is preliminary data.</text>
</comment>
<dbReference type="AlphaFoldDB" id="A0AA88AA83"/>
<protein>
    <submittedName>
        <fullName evidence="2">Uncharacterized protein</fullName>
    </submittedName>
</protein>
<proteinExistence type="predicted"/>
<sequence length="102" mass="11009">MRGRGPSPLVPFVMVGTLGLLICWPLLLSLSEIVTPLFQIGSIIGIVLLVLVFIVHVLSSVFPTLGTTRFPATSAPAYTSDDDGFVFGMALLLLFWVLVHLL</sequence>
<gene>
    <name evidence="2" type="ORF">TIFTF001_017788</name>
</gene>
<organism evidence="2 3">
    <name type="scientific">Ficus carica</name>
    <name type="common">Common fig</name>
    <dbReference type="NCBI Taxonomy" id="3494"/>
    <lineage>
        <taxon>Eukaryota</taxon>
        <taxon>Viridiplantae</taxon>
        <taxon>Streptophyta</taxon>
        <taxon>Embryophyta</taxon>
        <taxon>Tracheophyta</taxon>
        <taxon>Spermatophyta</taxon>
        <taxon>Magnoliopsida</taxon>
        <taxon>eudicotyledons</taxon>
        <taxon>Gunneridae</taxon>
        <taxon>Pentapetalae</taxon>
        <taxon>rosids</taxon>
        <taxon>fabids</taxon>
        <taxon>Rosales</taxon>
        <taxon>Moraceae</taxon>
        <taxon>Ficeae</taxon>
        <taxon>Ficus</taxon>
    </lineage>
</organism>
<dbReference type="Gramene" id="FCD_00025241-RA">
    <property type="protein sequence ID" value="FCD_00025241-RA:cds"/>
    <property type="gene ID" value="FCD_00025241"/>
</dbReference>
<evidence type="ECO:0000313" key="3">
    <source>
        <dbReference type="Proteomes" id="UP001187192"/>
    </source>
</evidence>
<dbReference type="Proteomes" id="UP001187192">
    <property type="component" value="Unassembled WGS sequence"/>
</dbReference>
<name>A0AA88AA83_FICCA</name>
<keyword evidence="1" id="KW-0812">Transmembrane</keyword>
<keyword evidence="1" id="KW-1133">Transmembrane helix</keyword>
<keyword evidence="1" id="KW-0472">Membrane</keyword>
<accession>A0AA88AA83</accession>
<feature type="transmembrane region" description="Helical" evidence="1">
    <location>
        <begin position="12"/>
        <end position="31"/>
    </location>
</feature>
<reference evidence="2" key="1">
    <citation type="submission" date="2023-07" db="EMBL/GenBank/DDBJ databases">
        <title>draft genome sequence of fig (Ficus carica).</title>
        <authorList>
            <person name="Takahashi T."/>
            <person name="Nishimura K."/>
        </authorList>
    </citation>
    <scope>NUCLEOTIDE SEQUENCE</scope>
</reference>
<feature type="transmembrane region" description="Helical" evidence="1">
    <location>
        <begin position="85"/>
        <end position="101"/>
    </location>
</feature>